<feature type="region of interest" description="Disordered" evidence="1">
    <location>
        <begin position="192"/>
        <end position="223"/>
    </location>
</feature>
<proteinExistence type="predicted"/>
<name>J0WU50_AURST</name>
<evidence type="ECO:0000259" key="2">
    <source>
        <dbReference type="PROSITE" id="PS50888"/>
    </source>
</evidence>
<feature type="compositionally biased region" description="Polar residues" evidence="1">
    <location>
        <begin position="212"/>
        <end position="221"/>
    </location>
</feature>
<dbReference type="InterPro" id="IPR011598">
    <property type="entry name" value="bHLH_dom"/>
</dbReference>
<dbReference type="PANTHER" id="PTHR47336:SF2">
    <property type="entry name" value="TRANSCRIPTION FACTOR HMS1-RELATED"/>
    <property type="match status" value="1"/>
</dbReference>
<dbReference type="GO" id="GO:0046983">
    <property type="term" value="F:protein dimerization activity"/>
    <property type="evidence" value="ECO:0007669"/>
    <property type="project" value="InterPro"/>
</dbReference>
<dbReference type="PANTHER" id="PTHR47336">
    <property type="entry name" value="TRANSCRIPTION FACTOR HMS1-RELATED"/>
    <property type="match status" value="1"/>
</dbReference>
<accession>J0WU50</accession>
<dbReference type="EMBL" id="JH687866">
    <property type="protein sequence ID" value="EJD36284.1"/>
    <property type="molecule type" value="Genomic_DNA"/>
</dbReference>
<dbReference type="InterPro" id="IPR036638">
    <property type="entry name" value="HLH_DNA-bd_sf"/>
</dbReference>
<dbReference type="SUPFAM" id="SSF47459">
    <property type="entry name" value="HLH, helix-loop-helix DNA-binding domain"/>
    <property type="match status" value="1"/>
</dbReference>
<feature type="compositionally biased region" description="Polar residues" evidence="1">
    <location>
        <begin position="1"/>
        <end position="17"/>
    </location>
</feature>
<dbReference type="Pfam" id="PF00010">
    <property type="entry name" value="HLH"/>
    <property type="match status" value="1"/>
</dbReference>
<feature type="compositionally biased region" description="Low complexity" evidence="1">
    <location>
        <begin position="459"/>
        <end position="474"/>
    </location>
</feature>
<reference evidence="4" key="1">
    <citation type="journal article" date="2012" name="Science">
        <title>The Paleozoic origin of enzymatic lignin decomposition reconstructed from 31 fungal genomes.</title>
        <authorList>
            <person name="Floudas D."/>
            <person name="Binder M."/>
            <person name="Riley R."/>
            <person name="Barry K."/>
            <person name="Blanchette R.A."/>
            <person name="Henrissat B."/>
            <person name="Martinez A.T."/>
            <person name="Otillar R."/>
            <person name="Spatafora J.W."/>
            <person name="Yadav J.S."/>
            <person name="Aerts A."/>
            <person name="Benoit I."/>
            <person name="Boyd A."/>
            <person name="Carlson A."/>
            <person name="Copeland A."/>
            <person name="Coutinho P.M."/>
            <person name="de Vries R.P."/>
            <person name="Ferreira P."/>
            <person name="Findley K."/>
            <person name="Foster B."/>
            <person name="Gaskell J."/>
            <person name="Glotzer D."/>
            <person name="Gorecki P."/>
            <person name="Heitman J."/>
            <person name="Hesse C."/>
            <person name="Hori C."/>
            <person name="Igarashi K."/>
            <person name="Jurgens J.A."/>
            <person name="Kallen N."/>
            <person name="Kersten P."/>
            <person name="Kohler A."/>
            <person name="Kuees U."/>
            <person name="Kumar T.K.A."/>
            <person name="Kuo A."/>
            <person name="LaButti K."/>
            <person name="Larrondo L.F."/>
            <person name="Lindquist E."/>
            <person name="Ling A."/>
            <person name="Lombard V."/>
            <person name="Lucas S."/>
            <person name="Lundell T."/>
            <person name="Martin R."/>
            <person name="McLaughlin D.J."/>
            <person name="Morgenstern I."/>
            <person name="Morin E."/>
            <person name="Murat C."/>
            <person name="Nagy L.G."/>
            <person name="Nolan M."/>
            <person name="Ohm R.A."/>
            <person name="Patyshakuliyeva A."/>
            <person name="Rokas A."/>
            <person name="Ruiz-Duenas F.J."/>
            <person name="Sabat G."/>
            <person name="Salamov A."/>
            <person name="Samejima M."/>
            <person name="Schmutz J."/>
            <person name="Slot J.C."/>
            <person name="St John F."/>
            <person name="Stenlid J."/>
            <person name="Sun H."/>
            <person name="Sun S."/>
            <person name="Syed K."/>
            <person name="Tsang A."/>
            <person name="Wiebenga A."/>
            <person name="Young D."/>
            <person name="Pisabarro A."/>
            <person name="Eastwood D.C."/>
            <person name="Martin F."/>
            <person name="Cullen D."/>
            <person name="Grigoriev I.V."/>
            <person name="Hibbett D.S."/>
        </authorList>
    </citation>
    <scope>NUCLEOTIDE SEQUENCE [LARGE SCALE GENOMIC DNA]</scope>
    <source>
        <strain evidence="4">TFB10046</strain>
    </source>
</reference>
<dbReference type="InParanoid" id="J0WU50"/>
<feature type="compositionally biased region" description="Low complexity" evidence="1">
    <location>
        <begin position="71"/>
        <end position="82"/>
    </location>
</feature>
<feature type="compositionally biased region" description="Low complexity" evidence="1">
    <location>
        <begin position="290"/>
        <end position="306"/>
    </location>
</feature>
<dbReference type="AlphaFoldDB" id="J0WU50"/>
<sequence>MSTSTSSPSETAGTTEADSPHSDFDSLVLPPSPTMNSYDFGNGETVSFLAEAHGHPHQPQPQPSHQHQHQQHQQQHQQQQHKLAAANAGYAAGQTWNQLLWADAGQHSGWPAANSEMDIDPQLAAQDNVFVDPASIFAPGPVHGQQQDMFVAHHAAQHGQVGIATPQELAGLAPLLDAFPFTFDASGFPVMKPQPGGLLDDSRQAFMPSPSPEQSDSSMTASEDEIARFARESVGIVQAVVAGSIHDVQMTAKVPVPRLGRPIPHKHQAAPSSASSSSSGSPPPITPLDAAVPVAAAQPAAPAPGAKGTRPKTSHTTIERRYRTNLNARILALRNAIPATRILDAHPQPPCAVDERGYVDGVKAARKGSKATILAKAVEYISILKARENRLRKENDGLKTLVGSLVGGPQLLDAWERSWREKYGSERDDEALIAGDGGSDEDDSDDEEQARPAKKAKKAAAPPMLPAPVALKPKTPTLDPQTGEKRKRGRPRKNPLVAPAPAPAPSAPVQMPQHAQPGQAQYLLAGFALFSLWNNTPGSSSSSSSAGQGAGGHEGFVVANVRVDDAHAAGKFQWGHAVQAVHVIASLAILASIAIPFVRRRWASRRIATTAPVGAKAGVSLDASDSETDLSASVISAASSAGPATPSLEADADLASVASSEDEGIVMTPKAKATFPYKHPLDGREAEKKPLASAQLAGVLGAHGGVAEVVASGVGYALSSVRVPGLGRPVSSNEDAERIEAWARLAEALVVEGEEAPLSQRFQTFFTLSGFRPRSGAHRAALALLAHSLGMPDADAAWSGIHPETACERIVLGRLSVEQAHDRLLQLPAQEEYEGAVNRLAREWVRTEAKALAREAFQCAARSIVPDPDKVDELRSVGNELGGREARLALAVCNAVPSSAAPASAVAFEADLLDLGDREAEDVVRALLLFRRAFPAACVAAKEDDEENAKDALVSPPPSPAPRDARAMLALQQVLGRPAFDEPALEDARDRIVDMVRAAGRIGRRAALAF</sequence>
<feature type="region of interest" description="Disordered" evidence="1">
    <location>
        <begin position="257"/>
        <end position="317"/>
    </location>
</feature>
<feature type="domain" description="BHLH" evidence="2">
    <location>
        <begin position="310"/>
        <end position="384"/>
    </location>
</feature>
<dbReference type="Proteomes" id="UP000006514">
    <property type="component" value="Unassembled WGS sequence"/>
</dbReference>
<keyword evidence="4" id="KW-1185">Reference proteome</keyword>
<dbReference type="eggNOG" id="KOG2588">
    <property type="taxonomic scope" value="Eukaryota"/>
</dbReference>
<evidence type="ECO:0000313" key="4">
    <source>
        <dbReference type="Proteomes" id="UP000006514"/>
    </source>
</evidence>
<feature type="region of interest" description="Disordered" evidence="1">
    <location>
        <begin position="426"/>
        <end position="516"/>
    </location>
</feature>
<evidence type="ECO:0000313" key="3">
    <source>
        <dbReference type="EMBL" id="EJD36284.1"/>
    </source>
</evidence>
<protein>
    <recommendedName>
        <fullName evidence="2">BHLH domain-containing protein</fullName>
    </recommendedName>
</protein>
<dbReference type="SMART" id="SM00353">
    <property type="entry name" value="HLH"/>
    <property type="match status" value="1"/>
</dbReference>
<dbReference type="PROSITE" id="PS50888">
    <property type="entry name" value="BHLH"/>
    <property type="match status" value="1"/>
</dbReference>
<evidence type="ECO:0000256" key="1">
    <source>
        <dbReference type="SAM" id="MobiDB-lite"/>
    </source>
</evidence>
<feature type="compositionally biased region" description="Acidic residues" evidence="1">
    <location>
        <begin position="438"/>
        <end position="448"/>
    </location>
</feature>
<dbReference type="InterPro" id="IPR052099">
    <property type="entry name" value="Regulatory_TF_Diverse"/>
</dbReference>
<dbReference type="Gene3D" id="4.10.280.10">
    <property type="entry name" value="Helix-loop-helix DNA-binding domain"/>
    <property type="match status" value="1"/>
</dbReference>
<dbReference type="OrthoDB" id="2133190at2759"/>
<gene>
    <name evidence="3" type="ORF">AURDEDRAFT_117126</name>
</gene>
<feature type="region of interest" description="Disordered" evidence="1">
    <location>
        <begin position="1"/>
        <end position="82"/>
    </location>
</feature>
<feature type="compositionally biased region" description="Low complexity" evidence="1">
    <location>
        <begin position="269"/>
        <end position="280"/>
    </location>
</feature>
<dbReference type="KEGG" id="adl:AURDEDRAFT_117126"/>
<organism evidence="3 4">
    <name type="scientific">Auricularia subglabra (strain TFB-10046 / SS5)</name>
    <name type="common">White-rot fungus</name>
    <name type="synonym">Auricularia delicata (strain TFB10046)</name>
    <dbReference type="NCBI Taxonomy" id="717982"/>
    <lineage>
        <taxon>Eukaryota</taxon>
        <taxon>Fungi</taxon>
        <taxon>Dikarya</taxon>
        <taxon>Basidiomycota</taxon>
        <taxon>Agaricomycotina</taxon>
        <taxon>Agaricomycetes</taxon>
        <taxon>Auriculariales</taxon>
        <taxon>Auriculariaceae</taxon>
        <taxon>Auricularia</taxon>
    </lineage>
</organism>